<keyword evidence="3" id="KW-1185">Reference proteome</keyword>
<dbReference type="InParanoid" id="A0A2H3C889"/>
<dbReference type="AlphaFoldDB" id="A0A2H3C889"/>
<accession>A0A2H3C889</accession>
<gene>
    <name evidence="2" type="ORF">ARMGADRAFT_1093289</name>
</gene>
<evidence type="ECO:0000313" key="3">
    <source>
        <dbReference type="Proteomes" id="UP000217790"/>
    </source>
</evidence>
<evidence type="ECO:0000313" key="2">
    <source>
        <dbReference type="EMBL" id="PBK79285.1"/>
    </source>
</evidence>
<feature type="transmembrane region" description="Helical" evidence="1">
    <location>
        <begin position="52"/>
        <end position="71"/>
    </location>
</feature>
<protein>
    <submittedName>
        <fullName evidence="2">Uncharacterized protein</fullName>
    </submittedName>
</protein>
<reference evidence="3" key="1">
    <citation type="journal article" date="2017" name="Nat. Ecol. Evol.">
        <title>Genome expansion and lineage-specific genetic innovations in the forest pathogenic fungi Armillaria.</title>
        <authorList>
            <person name="Sipos G."/>
            <person name="Prasanna A.N."/>
            <person name="Walter M.C."/>
            <person name="O'Connor E."/>
            <person name="Balint B."/>
            <person name="Krizsan K."/>
            <person name="Kiss B."/>
            <person name="Hess J."/>
            <person name="Varga T."/>
            <person name="Slot J."/>
            <person name="Riley R."/>
            <person name="Boka B."/>
            <person name="Rigling D."/>
            <person name="Barry K."/>
            <person name="Lee J."/>
            <person name="Mihaltcheva S."/>
            <person name="LaButti K."/>
            <person name="Lipzen A."/>
            <person name="Waldron R."/>
            <person name="Moloney N.M."/>
            <person name="Sperisen C."/>
            <person name="Kredics L."/>
            <person name="Vagvoelgyi C."/>
            <person name="Patrignani A."/>
            <person name="Fitzpatrick D."/>
            <person name="Nagy I."/>
            <person name="Doyle S."/>
            <person name="Anderson J.B."/>
            <person name="Grigoriev I.V."/>
            <person name="Gueldener U."/>
            <person name="Muensterkoetter M."/>
            <person name="Nagy L.G."/>
        </authorList>
    </citation>
    <scope>NUCLEOTIDE SEQUENCE [LARGE SCALE GENOMIC DNA]</scope>
    <source>
        <strain evidence="3">Ar21-2</strain>
    </source>
</reference>
<evidence type="ECO:0000256" key="1">
    <source>
        <dbReference type="SAM" id="Phobius"/>
    </source>
</evidence>
<dbReference type="Proteomes" id="UP000217790">
    <property type="component" value="Unassembled WGS sequence"/>
</dbReference>
<proteinExistence type="predicted"/>
<keyword evidence="1" id="KW-0472">Membrane</keyword>
<organism evidence="2 3">
    <name type="scientific">Armillaria gallica</name>
    <name type="common">Bulbous honey fungus</name>
    <name type="synonym">Armillaria bulbosa</name>
    <dbReference type="NCBI Taxonomy" id="47427"/>
    <lineage>
        <taxon>Eukaryota</taxon>
        <taxon>Fungi</taxon>
        <taxon>Dikarya</taxon>
        <taxon>Basidiomycota</taxon>
        <taxon>Agaricomycotina</taxon>
        <taxon>Agaricomycetes</taxon>
        <taxon>Agaricomycetidae</taxon>
        <taxon>Agaricales</taxon>
        <taxon>Marasmiineae</taxon>
        <taxon>Physalacriaceae</taxon>
        <taxon>Armillaria</taxon>
    </lineage>
</organism>
<keyword evidence="1" id="KW-1133">Transmembrane helix</keyword>
<keyword evidence="1" id="KW-0812">Transmembrane</keyword>
<dbReference type="EMBL" id="KZ293791">
    <property type="protein sequence ID" value="PBK79285.1"/>
    <property type="molecule type" value="Genomic_DNA"/>
</dbReference>
<name>A0A2H3C889_ARMGA</name>
<sequence length="78" mass="8050">MDAYGPVASEFSSALAGSPLSVPFLAQHHLAPQLASLPRSSSSSTATIRTNLAESGCAFGIIAAFIAYYVGPKQSLYS</sequence>